<gene>
    <name evidence="2" type="ORF">O181_055457</name>
</gene>
<accession>A0A9Q3HTH2</accession>
<dbReference type="AlphaFoldDB" id="A0A9Q3HTH2"/>
<dbReference type="Proteomes" id="UP000765509">
    <property type="component" value="Unassembled WGS sequence"/>
</dbReference>
<evidence type="ECO:0000313" key="2">
    <source>
        <dbReference type="EMBL" id="MBW0515742.1"/>
    </source>
</evidence>
<proteinExistence type="predicted"/>
<feature type="compositionally biased region" description="Polar residues" evidence="1">
    <location>
        <begin position="7"/>
        <end position="21"/>
    </location>
</feature>
<dbReference type="EMBL" id="AVOT02024819">
    <property type="protein sequence ID" value="MBW0515742.1"/>
    <property type="molecule type" value="Genomic_DNA"/>
</dbReference>
<evidence type="ECO:0000256" key="1">
    <source>
        <dbReference type="SAM" id="MobiDB-lite"/>
    </source>
</evidence>
<reference evidence="2" key="1">
    <citation type="submission" date="2021-03" db="EMBL/GenBank/DDBJ databases">
        <title>Draft genome sequence of rust myrtle Austropuccinia psidii MF-1, a brazilian biotype.</title>
        <authorList>
            <person name="Quecine M.C."/>
            <person name="Pachon D.M.R."/>
            <person name="Bonatelli M.L."/>
            <person name="Correr F.H."/>
            <person name="Franceschini L.M."/>
            <person name="Leite T.F."/>
            <person name="Margarido G.R.A."/>
            <person name="Almeida C.A."/>
            <person name="Ferrarezi J.A."/>
            <person name="Labate C.A."/>
        </authorList>
    </citation>
    <scope>NUCLEOTIDE SEQUENCE</scope>
    <source>
        <strain evidence="2">MF-1</strain>
    </source>
</reference>
<keyword evidence="3" id="KW-1185">Reference proteome</keyword>
<protein>
    <submittedName>
        <fullName evidence="2">Uncharacterized protein</fullName>
    </submittedName>
</protein>
<name>A0A9Q3HTH2_9BASI</name>
<feature type="region of interest" description="Disordered" evidence="1">
    <location>
        <begin position="1"/>
        <end position="22"/>
    </location>
</feature>
<evidence type="ECO:0000313" key="3">
    <source>
        <dbReference type="Proteomes" id="UP000765509"/>
    </source>
</evidence>
<sequence length="130" mass="14783">MHVSEGPGSTQEISSKANPQSKFPHEFFLNPVEYQEPFRKSKKPSLNISSVSHVHEGYEKWVDGGKRKLPLENVTQSGLLGGNPGFTLQHKPFHNLICLFHWFDMEPIGKTVQSLEQIEACEYDQSLLIF</sequence>
<organism evidence="2 3">
    <name type="scientific">Austropuccinia psidii MF-1</name>
    <dbReference type="NCBI Taxonomy" id="1389203"/>
    <lineage>
        <taxon>Eukaryota</taxon>
        <taxon>Fungi</taxon>
        <taxon>Dikarya</taxon>
        <taxon>Basidiomycota</taxon>
        <taxon>Pucciniomycotina</taxon>
        <taxon>Pucciniomycetes</taxon>
        <taxon>Pucciniales</taxon>
        <taxon>Sphaerophragmiaceae</taxon>
        <taxon>Austropuccinia</taxon>
    </lineage>
</organism>
<comment type="caution">
    <text evidence="2">The sequence shown here is derived from an EMBL/GenBank/DDBJ whole genome shotgun (WGS) entry which is preliminary data.</text>
</comment>